<organism evidence="3">
    <name type="scientific">Trepomonas sp. PC1</name>
    <dbReference type="NCBI Taxonomy" id="1076344"/>
    <lineage>
        <taxon>Eukaryota</taxon>
        <taxon>Metamonada</taxon>
        <taxon>Diplomonadida</taxon>
        <taxon>Hexamitidae</taxon>
        <taxon>Hexamitinae</taxon>
        <taxon>Trepomonas</taxon>
    </lineage>
</organism>
<dbReference type="CDD" id="cd00167">
    <property type="entry name" value="SANT"/>
    <property type="match status" value="2"/>
</dbReference>
<evidence type="ECO:0000259" key="2">
    <source>
        <dbReference type="PROSITE" id="PS50090"/>
    </source>
</evidence>
<keyword evidence="3" id="KW-0238">DNA-binding</keyword>
<feature type="domain" description="Myb-like" evidence="2">
    <location>
        <begin position="1"/>
        <end position="50"/>
    </location>
</feature>
<protein>
    <submittedName>
        <fullName evidence="3">Myb-like DNA-binding domain-containing protein</fullName>
    </submittedName>
</protein>
<reference evidence="3" key="1">
    <citation type="submission" date="2015-07" db="EMBL/GenBank/DDBJ databases">
        <title>Adaptation to a free-living lifestyle via gene acquisitions in the diplomonad Trepomonas sp. PC1.</title>
        <authorList>
            <person name="Xu F."/>
            <person name="Jerlstrom-Hultqvist J."/>
            <person name="Kolisko M."/>
            <person name="Simpson A.G.B."/>
            <person name="Roger A.J."/>
            <person name="Svard S.G."/>
            <person name="Andersson J.O."/>
        </authorList>
    </citation>
    <scope>NUCLEOTIDE SEQUENCE</scope>
    <source>
        <strain evidence="3">PC1</strain>
    </source>
</reference>
<feature type="non-terminal residue" evidence="3">
    <location>
        <position position="207"/>
    </location>
</feature>
<dbReference type="SMART" id="SM00717">
    <property type="entry name" value="SANT"/>
    <property type="match status" value="2"/>
</dbReference>
<name>A0A146KA63_9EUKA</name>
<dbReference type="AlphaFoldDB" id="A0A146KA63"/>
<accession>A0A146KA63</accession>
<gene>
    <name evidence="3" type="ORF">TPC1_13843</name>
</gene>
<evidence type="ECO:0000256" key="1">
    <source>
        <dbReference type="SAM" id="MobiDB-lite"/>
    </source>
</evidence>
<dbReference type="EMBL" id="GDID01002854">
    <property type="protein sequence ID" value="JAP93752.1"/>
    <property type="molecule type" value="Transcribed_RNA"/>
</dbReference>
<dbReference type="Pfam" id="PF00249">
    <property type="entry name" value="Myb_DNA-binding"/>
    <property type="match status" value="1"/>
</dbReference>
<dbReference type="GO" id="GO:0003677">
    <property type="term" value="F:DNA binding"/>
    <property type="evidence" value="ECO:0007669"/>
    <property type="project" value="UniProtKB-KW"/>
</dbReference>
<feature type="region of interest" description="Disordered" evidence="1">
    <location>
        <begin position="101"/>
        <end position="125"/>
    </location>
</feature>
<dbReference type="InterPro" id="IPR001005">
    <property type="entry name" value="SANT/Myb"/>
</dbReference>
<feature type="compositionally biased region" description="Polar residues" evidence="1">
    <location>
        <begin position="109"/>
        <end position="125"/>
    </location>
</feature>
<dbReference type="Gene3D" id="1.10.10.60">
    <property type="entry name" value="Homeodomain-like"/>
    <property type="match status" value="1"/>
</dbReference>
<evidence type="ECO:0000313" key="3">
    <source>
        <dbReference type="EMBL" id="JAP93752.1"/>
    </source>
</evidence>
<sequence length="207" mass="24780">SKWSDVEKELLQKLVIDQKQTSQQTSWIKISQQIPSKTPRQCYDQWLQLSKSNQIEFEWTEEQIEKLIRAAEINANDWAYIREHHFQELSVSQIRQKFKQVNHQDHPSQVETSQSTNHSFQQDGQEFQQLKIQRPTRTAHNIISPRQANSQIYRESRLSQKFSIDTEIPLIHQVNEPPKVSQLQNTDEKKEDLDHRLFMDYDFMDFD</sequence>
<dbReference type="InterPro" id="IPR009057">
    <property type="entry name" value="Homeodomain-like_sf"/>
</dbReference>
<dbReference type="PROSITE" id="PS50090">
    <property type="entry name" value="MYB_LIKE"/>
    <property type="match status" value="1"/>
</dbReference>
<proteinExistence type="predicted"/>
<feature type="non-terminal residue" evidence="3">
    <location>
        <position position="1"/>
    </location>
</feature>
<dbReference type="SUPFAM" id="SSF46689">
    <property type="entry name" value="Homeodomain-like"/>
    <property type="match status" value="1"/>
</dbReference>